<dbReference type="AlphaFoldDB" id="A0A2U3E3X5"/>
<gene>
    <name evidence="2" type="ORF">PCL_00862</name>
</gene>
<feature type="region of interest" description="Disordered" evidence="1">
    <location>
        <begin position="326"/>
        <end position="362"/>
    </location>
</feature>
<accession>A0A2U3E3X5</accession>
<evidence type="ECO:0000313" key="3">
    <source>
        <dbReference type="Proteomes" id="UP000245956"/>
    </source>
</evidence>
<feature type="region of interest" description="Disordered" evidence="1">
    <location>
        <begin position="21"/>
        <end position="64"/>
    </location>
</feature>
<proteinExistence type="predicted"/>
<dbReference type="EMBL" id="LCWV01000012">
    <property type="protein sequence ID" value="PWI69215.1"/>
    <property type="molecule type" value="Genomic_DNA"/>
</dbReference>
<organism evidence="2 3">
    <name type="scientific">Purpureocillium lilacinum</name>
    <name type="common">Paecilomyces lilacinus</name>
    <dbReference type="NCBI Taxonomy" id="33203"/>
    <lineage>
        <taxon>Eukaryota</taxon>
        <taxon>Fungi</taxon>
        <taxon>Dikarya</taxon>
        <taxon>Ascomycota</taxon>
        <taxon>Pezizomycotina</taxon>
        <taxon>Sordariomycetes</taxon>
        <taxon>Hypocreomycetidae</taxon>
        <taxon>Hypocreales</taxon>
        <taxon>Ophiocordycipitaceae</taxon>
        <taxon>Purpureocillium</taxon>
    </lineage>
</organism>
<feature type="compositionally biased region" description="Basic and acidic residues" evidence="1">
    <location>
        <begin position="55"/>
        <end position="64"/>
    </location>
</feature>
<evidence type="ECO:0000313" key="2">
    <source>
        <dbReference type="EMBL" id="PWI69215.1"/>
    </source>
</evidence>
<protein>
    <submittedName>
        <fullName evidence="2">Uncharacterized protein</fullName>
    </submittedName>
</protein>
<dbReference type="Proteomes" id="UP000245956">
    <property type="component" value="Unassembled WGS sequence"/>
</dbReference>
<sequence length="362" mass="38362">MDAKIDDMEALAACLGWQGFARPPRKHAGGCSVEGGGAARDGSTDGSTLTCLTSESRDPYRGDAAEWSRPPPLFSVSWAPANFAFAFWANARPTPPEGEGEPERAKARPTCRPPGRQPVIWTVAYDAHDWHGLRLAAVPASPSDVPCVSASTGGVSQDPDHASLLLASIPFRVAALHQPGRRARRAFGNGMQRAPDLAEDNAGILLQRAEPCALIVPRCGGRPARQAPASTAATVFSYPETSVSSARAPRHACASLSVDWWPVLTLALVGPTACGVGGGGGGGRQMGVWTQIGDGFPQRPASSGRPVKLGRTGSLHLHRLVARPSHIHRPSVDYSPKKPRSSNGRAWPPPLQTVHQKDRRHS</sequence>
<feature type="compositionally biased region" description="Polar residues" evidence="1">
    <location>
        <begin position="44"/>
        <end position="54"/>
    </location>
</feature>
<reference evidence="2 3" key="1">
    <citation type="journal article" date="2016" name="Front. Microbiol.">
        <title>Genome and transcriptome sequences reveal the specific parasitism of the nematophagous Purpureocillium lilacinum 36-1.</title>
        <authorList>
            <person name="Xie J."/>
            <person name="Li S."/>
            <person name="Mo C."/>
            <person name="Xiao X."/>
            <person name="Peng D."/>
            <person name="Wang G."/>
            <person name="Xiao Y."/>
        </authorList>
    </citation>
    <scope>NUCLEOTIDE SEQUENCE [LARGE SCALE GENOMIC DNA]</scope>
    <source>
        <strain evidence="2 3">36-1</strain>
    </source>
</reference>
<evidence type="ECO:0000256" key="1">
    <source>
        <dbReference type="SAM" id="MobiDB-lite"/>
    </source>
</evidence>
<feature type="region of interest" description="Disordered" evidence="1">
    <location>
        <begin position="92"/>
        <end position="113"/>
    </location>
</feature>
<name>A0A2U3E3X5_PURLI</name>
<comment type="caution">
    <text evidence="2">The sequence shown here is derived from an EMBL/GenBank/DDBJ whole genome shotgun (WGS) entry which is preliminary data.</text>
</comment>